<reference evidence="3 4" key="1">
    <citation type="submission" date="2024-03" db="EMBL/GenBank/DDBJ databases">
        <title>Draft genome sequence of Klenkia terrae.</title>
        <authorList>
            <person name="Duangmal K."/>
            <person name="Chantavorakit T."/>
        </authorList>
    </citation>
    <scope>NUCLEOTIDE SEQUENCE [LARGE SCALE GENOMIC DNA]</scope>
    <source>
        <strain evidence="3 4">JCM 17786</strain>
    </source>
</reference>
<organism evidence="3 4">
    <name type="scientific">Klenkia terrae</name>
    <dbReference type="NCBI Taxonomy" id="1052259"/>
    <lineage>
        <taxon>Bacteria</taxon>
        <taxon>Bacillati</taxon>
        <taxon>Actinomycetota</taxon>
        <taxon>Actinomycetes</taxon>
        <taxon>Geodermatophilales</taxon>
        <taxon>Geodermatophilaceae</taxon>
        <taxon>Klenkia</taxon>
    </lineage>
</organism>
<accession>A0ABU8EAQ6</accession>
<evidence type="ECO:0000313" key="3">
    <source>
        <dbReference type="EMBL" id="MEI4280717.1"/>
    </source>
</evidence>
<sequence length="68" mass="7203">MIGTWKVRNGPSGGACPAASASASATLQDRLQHAEQLLGWDLRDPAGRLRLQLALHLRRAARAGGSRS</sequence>
<protein>
    <submittedName>
        <fullName evidence="3">Helix-turn-helix domain-containing protein</fullName>
    </submittedName>
</protein>
<name>A0ABU8EAQ6_9ACTN</name>
<keyword evidence="4" id="KW-1185">Reference proteome</keyword>
<dbReference type="EMBL" id="JBAPLV010000028">
    <property type="protein sequence ID" value="MEI4280717.1"/>
    <property type="molecule type" value="Genomic_DNA"/>
</dbReference>
<feature type="region of interest" description="Disordered" evidence="1">
    <location>
        <begin position="1"/>
        <end position="21"/>
    </location>
</feature>
<proteinExistence type="predicted"/>
<dbReference type="InterPro" id="IPR025736">
    <property type="entry name" value="PucR_C-HTH_dom"/>
</dbReference>
<dbReference type="InterPro" id="IPR042070">
    <property type="entry name" value="PucR_C-HTH_sf"/>
</dbReference>
<comment type="caution">
    <text evidence="3">The sequence shown here is derived from an EMBL/GenBank/DDBJ whole genome shotgun (WGS) entry which is preliminary data.</text>
</comment>
<evidence type="ECO:0000256" key="1">
    <source>
        <dbReference type="SAM" id="MobiDB-lite"/>
    </source>
</evidence>
<dbReference type="Gene3D" id="1.10.10.2840">
    <property type="entry name" value="PucR C-terminal helix-turn-helix domain"/>
    <property type="match status" value="1"/>
</dbReference>
<evidence type="ECO:0000313" key="4">
    <source>
        <dbReference type="Proteomes" id="UP001373496"/>
    </source>
</evidence>
<feature type="domain" description="PucR C-terminal helix-turn-helix" evidence="2">
    <location>
        <begin position="26"/>
        <end position="56"/>
    </location>
</feature>
<evidence type="ECO:0000259" key="2">
    <source>
        <dbReference type="Pfam" id="PF13556"/>
    </source>
</evidence>
<gene>
    <name evidence="3" type="ORF">UXQ13_19745</name>
</gene>
<dbReference type="Proteomes" id="UP001373496">
    <property type="component" value="Unassembled WGS sequence"/>
</dbReference>
<dbReference type="RefSeq" id="WP_336392820.1">
    <property type="nucleotide sequence ID" value="NZ_JBAPLV010000028.1"/>
</dbReference>
<dbReference type="Pfam" id="PF13556">
    <property type="entry name" value="HTH_30"/>
    <property type="match status" value="1"/>
</dbReference>